<dbReference type="InterPro" id="IPR051191">
    <property type="entry name" value="DCAF12"/>
</dbReference>
<sequence>MDGSDGDGGGCEDADGPVMRGMRPLLRQASIADADEGSLTRQSSSISSNPIAHRSISEVLAEHRRSYMPETGVRSTPSTQERSLRGDAKGLHVFVCSSFKDMKDERIGLMTNAFPPIRKLAADKGIFCCETDLRWGVSKEADMPGVIATCLREVRRCSPYIIVLLGDRYGWCPPREALVKAHDQLGEGYWWLLEEDPAAFETTNLNGSTWSGALIDEEGKVPSLCSITHLEIISGVLLVPPAQRRALVFVREPRASAMPTPTLPKPAAELGAPKHDGDGDGDTARARLEALKATLKSSENVDVQSYSSVEDLCQKVKQGLWRFVELDFRKQGLYADPVEQETFLHLAFAASRLRHFRLFEPHARVLEDITACTSHCVLCGPSGIGKSSLFSKLHQVLLEAERNRVILHFVGRSNDSALPSQILRRIAVLIKRMTGESFNLAPQTQRLVSQFPQILSSCSSWLQDRGEVLTIIIDAVNQFTRTTDIPSVSDWLPLHVTFPNIKFVVSTMPVDDVAAMRGANWRVLTMPDIPVAERKPLVNAFLRPYGKQLDSVHVDRLVQHNAARNPLFLRLVLDELRVIGDFDMLDQQLTSLLAASNVSQLYTRVLQRLEDAFSAPPDIESVMRSVATDARVPDTSAEDIQAQQEHLKLAAAAIDAYGLVPTALMLIAVSRHGLMERELISALALPPVVTIPLLHALEESMTCRMPRIMFDHEALRRAVASRYLDTDQRKQAIHALLAAFFATLPKTDPRRLEELPWHLLQCEQHQRLVHYLTDLDVFVAMRATDLSKLELGTHWRELGNELLAPYRQALLDQLPSRPKTEWAAIVREIAMLLFSAGKFEGSMTFLLLCWFLARPPPWVNTHARARSRGAVGGRDDGGSGGDCDLDRDDDDDDDGDDHDDDDDDDDDGDGDGTEDETTKRALLQTLLDQATTHAKKLKYIKRRGVKDDEWRGGSHLDVDGARDLAETFKCIAKCCSQQDNHNMTVHFLKMARTLVESAFGSASLDVAMIYDELAWTNIRARNFDAAWTQLHNSLVIKLKALYAAMHRPLPSSIETDASLTGDEWDAVLAQLTEPGTVHVKKDYQFAVTINRFANCSSGLAERKNANKDTTIGELYDLAEKLHETARLMQENEYGHHHPYVATACHDLGHLFKSRYAKDKNPEHLERALDHWNRALTIRETAFGPHHHLVATTCFERGRLLVEAGQRERGTALLQRAYDIRSKVFGPRSSMAKTVARALSRGSYRRASQYQRDHKKRGSPNHRQQQQQQQQQHQQQQRQQHRGRDRSQSRRNSQHSNPSASPHSRKGLNLACKPGTRHTRTRISPIPTRRRQHMYSTLHTHTRQRSQTRRAFRCTRFSNLKSTSTHSIHTITITLADGITFPRIHDNA</sequence>
<dbReference type="EMBL" id="GL832977">
    <property type="protein sequence ID" value="EGD77295.1"/>
    <property type="molecule type" value="Genomic_DNA"/>
</dbReference>
<dbReference type="SUPFAM" id="SSF52540">
    <property type="entry name" value="P-loop containing nucleoside triphosphate hydrolases"/>
    <property type="match status" value="1"/>
</dbReference>
<reference evidence="4" key="1">
    <citation type="submission" date="2009-08" db="EMBL/GenBank/DDBJ databases">
        <title>Annotation of Salpingoeca rosetta.</title>
        <authorList>
            <consortium name="The Broad Institute Genome Sequencing Platform"/>
            <person name="Russ C."/>
            <person name="Cuomo C."/>
            <person name="Burger G."/>
            <person name="Gray M.W."/>
            <person name="Holland P.W.H."/>
            <person name="King N."/>
            <person name="Lang F.B.F."/>
            <person name="Roger A.J."/>
            <person name="Ruiz-Trillo I."/>
            <person name="Young S.K."/>
            <person name="Zeng Q."/>
            <person name="Gargeya S."/>
            <person name="Alvarado L."/>
            <person name="Berlin A."/>
            <person name="Chapman S.B."/>
            <person name="Chen Z."/>
            <person name="Freedman E."/>
            <person name="Gellesch M."/>
            <person name="Goldberg J."/>
            <person name="Griggs A."/>
            <person name="Gujja S."/>
            <person name="Heilman E."/>
            <person name="Heiman D."/>
            <person name="Howarth C."/>
            <person name="Mehta T."/>
            <person name="Neiman D."/>
            <person name="Pearson M."/>
            <person name="Roberts A."/>
            <person name="Saif S."/>
            <person name="Shea T."/>
            <person name="Shenoy N."/>
            <person name="Sisk P."/>
            <person name="Stolte C."/>
            <person name="Sykes S."/>
            <person name="White J."/>
            <person name="Yandava C."/>
            <person name="Haas B."/>
            <person name="Nusbaum C."/>
            <person name="Birren B."/>
        </authorList>
    </citation>
    <scope>NUCLEOTIDE SEQUENCE [LARGE SCALE GENOMIC DNA]</scope>
    <source>
        <strain evidence="4">ATCC 50818</strain>
    </source>
</reference>
<feature type="region of interest" description="Disordered" evidence="2">
    <location>
        <begin position="866"/>
        <end position="916"/>
    </location>
</feature>
<evidence type="ECO:0000313" key="4">
    <source>
        <dbReference type="EMBL" id="EGD77295.1"/>
    </source>
</evidence>
<dbReference type="SUPFAM" id="SSF48452">
    <property type="entry name" value="TPR-like"/>
    <property type="match status" value="1"/>
</dbReference>
<dbReference type="GO" id="GO:0080008">
    <property type="term" value="C:Cul4-RING E3 ubiquitin ligase complex"/>
    <property type="evidence" value="ECO:0007669"/>
    <property type="project" value="TreeGrafter"/>
</dbReference>
<proteinExistence type="predicted"/>
<keyword evidence="5" id="KW-1185">Reference proteome</keyword>
<feature type="compositionally biased region" description="Low complexity" evidence="2">
    <location>
        <begin position="1261"/>
        <end position="1277"/>
    </location>
</feature>
<dbReference type="InParanoid" id="F2UJJ6"/>
<evidence type="ECO:0000259" key="3">
    <source>
        <dbReference type="Pfam" id="PF13271"/>
    </source>
</evidence>
<keyword evidence="1" id="KW-0677">Repeat</keyword>
<feature type="compositionally biased region" description="Acidic residues" evidence="2">
    <location>
        <begin position="883"/>
        <end position="915"/>
    </location>
</feature>
<feature type="compositionally biased region" description="Polar residues" evidence="2">
    <location>
        <begin position="39"/>
        <end position="50"/>
    </location>
</feature>
<dbReference type="Gene3D" id="1.25.40.10">
    <property type="entry name" value="Tetratricopeptide repeat domain"/>
    <property type="match status" value="1"/>
</dbReference>
<dbReference type="STRING" id="946362.F2UJJ6"/>
<dbReference type="InterPro" id="IPR011990">
    <property type="entry name" value="TPR-like_helical_dom_sf"/>
</dbReference>
<dbReference type="eggNOG" id="KOG3602">
    <property type="taxonomic scope" value="Eukaryota"/>
</dbReference>
<accession>F2UJJ6</accession>
<dbReference type="Gene3D" id="3.40.50.300">
    <property type="entry name" value="P-loop containing nucleotide triphosphate hydrolases"/>
    <property type="match status" value="1"/>
</dbReference>
<feature type="region of interest" description="Disordered" evidence="2">
    <location>
        <begin position="32"/>
        <end position="52"/>
    </location>
</feature>
<gene>
    <name evidence="4" type="ORF">PTSG_12718</name>
</gene>
<dbReference type="KEGG" id="sre:PTSG_12718"/>
<protein>
    <recommendedName>
        <fullName evidence="3">DUF4062 domain-containing protein</fullName>
    </recommendedName>
</protein>
<evidence type="ECO:0000313" key="5">
    <source>
        <dbReference type="Proteomes" id="UP000007799"/>
    </source>
</evidence>
<feature type="domain" description="DUF4062" evidence="3">
    <location>
        <begin position="93"/>
        <end position="175"/>
    </location>
</feature>
<dbReference type="InterPro" id="IPR025139">
    <property type="entry name" value="DUF4062"/>
</dbReference>
<feature type="region of interest" description="Disordered" evidence="2">
    <location>
        <begin position="1227"/>
        <end position="1320"/>
    </location>
</feature>
<dbReference type="InterPro" id="IPR027417">
    <property type="entry name" value="P-loop_NTPase"/>
</dbReference>
<dbReference type="OrthoDB" id="2325716at2759"/>
<feature type="region of interest" description="Disordered" evidence="2">
    <location>
        <begin position="256"/>
        <end position="279"/>
    </location>
</feature>
<organism evidence="5">
    <name type="scientific">Salpingoeca rosetta (strain ATCC 50818 / BSB-021)</name>
    <dbReference type="NCBI Taxonomy" id="946362"/>
    <lineage>
        <taxon>Eukaryota</taxon>
        <taxon>Choanoflagellata</taxon>
        <taxon>Craspedida</taxon>
        <taxon>Salpingoecidae</taxon>
        <taxon>Salpingoeca</taxon>
    </lineage>
</organism>
<evidence type="ECO:0000256" key="1">
    <source>
        <dbReference type="ARBA" id="ARBA00022737"/>
    </source>
</evidence>
<dbReference type="PANTHER" id="PTHR19860:SF40">
    <property type="entry name" value="WD40 REPEAT-CONTAINING PROTEIN"/>
    <property type="match status" value="1"/>
</dbReference>
<evidence type="ECO:0000256" key="2">
    <source>
        <dbReference type="SAM" id="MobiDB-lite"/>
    </source>
</evidence>
<dbReference type="GeneID" id="16071198"/>
<dbReference type="Proteomes" id="UP000007799">
    <property type="component" value="Unassembled WGS sequence"/>
</dbReference>
<name>F2UJJ6_SALR5</name>
<dbReference type="RefSeq" id="XP_004990639.1">
    <property type="nucleotide sequence ID" value="XM_004990582.1"/>
</dbReference>
<dbReference type="PANTHER" id="PTHR19860">
    <property type="entry name" value="DDB1- AND CUL4-ASSOCIATED FACTOR 12-RELATED"/>
    <property type="match status" value="1"/>
</dbReference>
<dbReference type="Pfam" id="PF13271">
    <property type="entry name" value="DUF4062"/>
    <property type="match status" value="1"/>
</dbReference>